<feature type="region of interest" description="Disordered" evidence="1">
    <location>
        <begin position="271"/>
        <end position="295"/>
    </location>
</feature>
<dbReference type="RefSeq" id="WP_133943757.1">
    <property type="nucleotide sequence ID" value="NZ_SOEO01000001.1"/>
</dbReference>
<dbReference type="AlphaFoldDB" id="A0A4R8IAJ3"/>
<protein>
    <recommendedName>
        <fullName evidence="4">Lipoprotein</fullName>
    </recommendedName>
</protein>
<comment type="caution">
    <text evidence="2">The sequence shown here is derived from an EMBL/GenBank/DDBJ whole genome shotgun (WGS) entry which is preliminary data.</text>
</comment>
<keyword evidence="3" id="KW-1185">Reference proteome</keyword>
<organism evidence="2 3">
    <name type="scientific">Epilithonimonas xixisoli</name>
    <dbReference type="NCBI Taxonomy" id="1476462"/>
    <lineage>
        <taxon>Bacteria</taxon>
        <taxon>Pseudomonadati</taxon>
        <taxon>Bacteroidota</taxon>
        <taxon>Flavobacteriia</taxon>
        <taxon>Flavobacteriales</taxon>
        <taxon>Weeksellaceae</taxon>
        <taxon>Chryseobacterium group</taxon>
        <taxon>Epilithonimonas</taxon>
    </lineage>
</organism>
<dbReference type="OrthoDB" id="1143169at2"/>
<evidence type="ECO:0000313" key="3">
    <source>
        <dbReference type="Proteomes" id="UP000295313"/>
    </source>
</evidence>
<feature type="region of interest" description="Disordered" evidence="1">
    <location>
        <begin position="319"/>
        <end position="338"/>
    </location>
</feature>
<sequence>MKKITALALIAITLVACKKETKTVTRVDPKTGKTETVTVEISDEEASKPKAIADSSGIFKQKFILEKGTTYPLVSYQREIQSLTTPDGKTMSGTNETTDEMSVTVNDFKDNIYDLTLNMTGKRMSSTSNGKTLTIDTKQPAPKEENLKMEYLVSKGLAGNKLNVKMDASGNIKSVTGFDVVYANLKKAIAGTVKDKKQQDGFIESFKAGFNEEMMKEQLGKNLKLFPIKGAKIGEKWTTSEDIDPSGKLKQNLTFTLTKIENGKAEISVTGTIPSKSDKQSQNGMTHSMSMGGSQSGKIIIDENTGWLLNQNLSIKTNQKETVSDGKQTQSMTKNSTTSIIINPSYK</sequence>
<feature type="compositionally biased region" description="Polar residues" evidence="1">
    <location>
        <begin position="325"/>
        <end position="338"/>
    </location>
</feature>
<reference evidence="2 3" key="1">
    <citation type="submission" date="2019-03" db="EMBL/GenBank/DDBJ databases">
        <title>Genomic Encyclopedia of Type Strains, Phase III (KMG-III): the genomes of soil and plant-associated and newly described type strains.</title>
        <authorList>
            <person name="Whitman W."/>
        </authorList>
    </citation>
    <scope>NUCLEOTIDE SEQUENCE [LARGE SCALE GENOMIC DNA]</scope>
    <source>
        <strain evidence="2 3">CGMCC 1.12802</strain>
    </source>
</reference>
<dbReference type="InterPro" id="IPR046230">
    <property type="entry name" value="DUF6263"/>
</dbReference>
<gene>
    <name evidence="2" type="ORF">B0I22_1319</name>
</gene>
<proteinExistence type="predicted"/>
<accession>A0A4R8IAJ3</accession>
<dbReference type="Pfam" id="PF19777">
    <property type="entry name" value="DUF6263"/>
    <property type="match status" value="1"/>
</dbReference>
<evidence type="ECO:0008006" key="4">
    <source>
        <dbReference type="Google" id="ProtNLM"/>
    </source>
</evidence>
<dbReference type="Proteomes" id="UP000295313">
    <property type="component" value="Unassembled WGS sequence"/>
</dbReference>
<name>A0A4R8IAJ3_9FLAO</name>
<evidence type="ECO:0000313" key="2">
    <source>
        <dbReference type="EMBL" id="TDX87138.1"/>
    </source>
</evidence>
<dbReference type="EMBL" id="SOEO01000001">
    <property type="protein sequence ID" value="TDX87138.1"/>
    <property type="molecule type" value="Genomic_DNA"/>
</dbReference>
<dbReference type="PROSITE" id="PS51257">
    <property type="entry name" value="PROKAR_LIPOPROTEIN"/>
    <property type="match status" value="1"/>
</dbReference>
<evidence type="ECO:0000256" key="1">
    <source>
        <dbReference type="SAM" id="MobiDB-lite"/>
    </source>
</evidence>